<dbReference type="InterPro" id="IPR057271">
    <property type="entry name" value="YagK_YfjJ_C"/>
</dbReference>
<feature type="domain" description="YagK/YfjJ C-terminal" evidence="1">
    <location>
        <begin position="57"/>
        <end position="194"/>
    </location>
</feature>
<dbReference type="RefSeq" id="WP_193155997.1">
    <property type="nucleotide sequence ID" value="NZ_AQGU01000026.1"/>
</dbReference>
<evidence type="ECO:0000313" key="2">
    <source>
        <dbReference type="EMBL" id="MBE0360150.1"/>
    </source>
</evidence>
<protein>
    <recommendedName>
        <fullName evidence="1">YagK/YfjJ C-terminal domain-containing protein</fullName>
    </recommendedName>
</protein>
<comment type="caution">
    <text evidence="2">The sequence shown here is derived from an EMBL/GenBank/DDBJ whole genome shotgun (WGS) entry which is preliminary data.</text>
</comment>
<gene>
    <name evidence="2" type="ORF">PALI_a2085</name>
</gene>
<organism evidence="2 3">
    <name type="scientific">Pseudoalteromonas aliena SW19</name>
    <dbReference type="NCBI Taxonomy" id="1314866"/>
    <lineage>
        <taxon>Bacteria</taxon>
        <taxon>Pseudomonadati</taxon>
        <taxon>Pseudomonadota</taxon>
        <taxon>Gammaproteobacteria</taxon>
        <taxon>Alteromonadales</taxon>
        <taxon>Pseudoalteromonadaceae</taxon>
        <taxon>Pseudoalteromonas</taxon>
    </lineage>
</organism>
<reference evidence="2 3" key="1">
    <citation type="submission" date="2015-06" db="EMBL/GenBank/DDBJ databases">
        <title>Genome sequence of Pseudoalteromonas aliena.</title>
        <authorList>
            <person name="Xie B.-B."/>
            <person name="Rong J.-C."/>
            <person name="Qin Q.-L."/>
            <person name="Zhang Y.-Z."/>
        </authorList>
    </citation>
    <scope>NUCLEOTIDE SEQUENCE [LARGE SCALE GENOMIC DNA]</scope>
    <source>
        <strain evidence="2 3">SW19</strain>
    </source>
</reference>
<name>A0ABR9E0S0_9GAMM</name>
<dbReference type="EMBL" id="AQGU01000026">
    <property type="protein sequence ID" value="MBE0360150.1"/>
    <property type="molecule type" value="Genomic_DNA"/>
</dbReference>
<keyword evidence="3" id="KW-1185">Reference proteome</keyword>
<dbReference type="Pfam" id="PF11726">
    <property type="entry name" value="YagK_YfjJ_C"/>
    <property type="match status" value="1"/>
</dbReference>
<proteinExistence type="predicted"/>
<sequence length="206" mass="24405">MPSQLVQKLKDKYGVEVHYQKLSEESYMALEIMNFPSGYYYDIIKATLKQLDVMLCKFSKVLVLRLDLRLEQYSKNNKVVSQFINSIQKKIKHTYGEFAYIWVREQNKADQQHYHIAYFFNGHKIMHPSKVISLIEAGWFKASAGGTLYIPEHCFYQLFINQPNFYDNFKEAVYRLSYLAKCYSKRRVSQSVKNYSSSRLEYMEGS</sequence>
<evidence type="ECO:0000259" key="1">
    <source>
        <dbReference type="Pfam" id="PF11726"/>
    </source>
</evidence>
<evidence type="ECO:0000313" key="3">
    <source>
        <dbReference type="Proteomes" id="UP000648482"/>
    </source>
</evidence>
<dbReference type="Proteomes" id="UP000648482">
    <property type="component" value="Unassembled WGS sequence"/>
</dbReference>
<accession>A0ABR9E0S0</accession>